<dbReference type="EMBL" id="CP023747">
    <property type="protein sequence ID" value="QEV42378.1"/>
    <property type="molecule type" value="Genomic_DNA"/>
</dbReference>
<evidence type="ECO:0000313" key="1">
    <source>
        <dbReference type="EMBL" id="QEV42378.1"/>
    </source>
</evidence>
<dbReference type="OrthoDB" id="3751446at2"/>
<name>A0A5P2W9S2_9ACTN</name>
<evidence type="ECO:0008006" key="3">
    <source>
        <dbReference type="Google" id="ProtNLM"/>
    </source>
</evidence>
<reference evidence="1 2" key="1">
    <citation type="submission" date="2017-09" db="EMBL/GenBank/DDBJ databases">
        <title>Streptomyces genome completion.</title>
        <authorList>
            <person name="Lee N."/>
            <person name="Cho B.-K."/>
        </authorList>
    </citation>
    <scope>NUCLEOTIDE SEQUENCE [LARGE SCALE GENOMIC DNA]</scope>
    <source>
        <strain evidence="1 2">ATCC 14899</strain>
    </source>
</reference>
<protein>
    <recommendedName>
        <fullName evidence="3">RHS repeat-associated core domain-containing protein</fullName>
    </recommendedName>
</protein>
<dbReference type="NCBIfam" id="TIGR03696">
    <property type="entry name" value="Rhs_assc_core"/>
    <property type="match status" value="1"/>
</dbReference>
<sequence>MASSATSDSGTSWLTTSTTVNHYSCGCDTPSWTVTTAGSASTVSRHVSDLSGGLAITTSATGDAVLQLPNLHGDISVHLDLETAVAAVQRYDEYGNPLDATAAAAKYGSLGAYQRATDGLGGYTLVGVRVYDPTTGRFLQTAPVYGGNTSAYIYPADPIGQADRSRIEGSTGPWG</sequence>
<evidence type="ECO:0000313" key="2">
    <source>
        <dbReference type="Proteomes" id="UP000325763"/>
    </source>
</evidence>
<dbReference type="AlphaFoldDB" id="A0A5P2W9S2"/>
<dbReference type="InterPro" id="IPR022385">
    <property type="entry name" value="Rhs_assc_core"/>
</dbReference>
<accession>A0A5P2W9S2</accession>
<proteinExistence type="predicted"/>
<organism evidence="1 2">
    <name type="scientific">Streptomyces nodosus</name>
    <dbReference type="NCBI Taxonomy" id="40318"/>
    <lineage>
        <taxon>Bacteria</taxon>
        <taxon>Bacillati</taxon>
        <taxon>Actinomycetota</taxon>
        <taxon>Actinomycetes</taxon>
        <taxon>Kitasatosporales</taxon>
        <taxon>Streptomycetaceae</taxon>
        <taxon>Streptomyces</taxon>
    </lineage>
</organism>
<gene>
    <name evidence="1" type="ORF">CP978_30985</name>
</gene>
<dbReference type="Gene3D" id="2.180.10.10">
    <property type="entry name" value="RHS repeat-associated core"/>
    <property type="match status" value="1"/>
</dbReference>
<dbReference type="KEGG" id="snq:CP978_30985"/>
<dbReference type="Proteomes" id="UP000325763">
    <property type="component" value="Chromosome"/>
</dbReference>